<dbReference type="EMBL" id="MRZV01000038">
    <property type="protein sequence ID" value="PIK61232.1"/>
    <property type="molecule type" value="Genomic_DNA"/>
</dbReference>
<accession>A0A2G8LLZ6</accession>
<sequence>MLGKPAKLGFVYEFVGEKSQKWKTNSMLTKLVMVARSEIDMAAEMSKKLVSVGTNTSPVKEAATTQLFRNPSQEIKIAYKADSSTPILTQNGQLTLRLNPGTTVDHMGQEKMKDFQFARPLAPAPIPVINTRLTNSTLATTDGGTVNLNTAPILYQRAVSEEDQLQLLEGFWFPHPFHPRPPRSSSRSSTNRCTRVTSAAPDHPNNRIIGKLVKAVPTVTISKSGVHDSSDMCKYHPSPPMRSDVGPSNTVVNSTQKTLVNNNNHDVIGLAPSQVTAQTLPLRPNRSSPPNQQSQHQLTYTKTLRLRSLLTLDDLSGMSTPKASREGGLDRSLLNTPVIQDKHSSPTSTALNISPPNLSSLLDISLPSVEGTGSSQDGLLSGFRERLQELSVAAALSTTTVSVPKGGGQSPFKIGGGSQWLHEESSQNTEISLGSLLDQLEMTPEKKSTLSIPPPVVLADGSRDSVMSRDIFLVLISSNPRWMPIFKQCLTRTVWTMWPSLPTWPLISLQQVQKKVIQQQEYYKQSNQWPDEIPSIDIRSKDYLAKFADLAAHIAAKGWEEADAIQEYYRHSKHRPDEIHLLTLDQRTVWPSLPIGRSCHCNRFREEGDETTGVLQTEQTPAR</sequence>
<reference evidence="2 3" key="1">
    <citation type="journal article" date="2017" name="PLoS Biol.">
        <title>The sea cucumber genome provides insights into morphological evolution and visceral regeneration.</title>
        <authorList>
            <person name="Zhang X."/>
            <person name="Sun L."/>
            <person name="Yuan J."/>
            <person name="Sun Y."/>
            <person name="Gao Y."/>
            <person name="Zhang L."/>
            <person name="Li S."/>
            <person name="Dai H."/>
            <person name="Hamel J.F."/>
            <person name="Liu C."/>
            <person name="Yu Y."/>
            <person name="Liu S."/>
            <person name="Lin W."/>
            <person name="Guo K."/>
            <person name="Jin S."/>
            <person name="Xu P."/>
            <person name="Storey K.B."/>
            <person name="Huan P."/>
            <person name="Zhang T."/>
            <person name="Zhou Y."/>
            <person name="Zhang J."/>
            <person name="Lin C."/>
            <person name="Li X."/>
            <person name="Xing L."/>
            <person name="Huo D."/>
            <person name="Sun M."/>
            <person name="Wang L."/>
            <person name="Mercier A."/>
            <person name="Li F."/>
            <person name="Yang H."/>
            <person name="Xiang J."/>
        </authorList>
    </citation>
    <scope>NUCLEOTIDE SEQUENCE [LARGE SCALE GENOMIC DNA]</scope>
    <source>
        <strain evidence="2">Shaxun</strain>
        <tissue evidence="2">Muscle</tissue>
    </source>
</reference>
<gene>
    <name evidence="2" type="ORF">BSL78_01875</name>
</gene>
<dbReference type="Proteomes" id="UP000230750">
    <property type="component" value="Unassembled WGS sequence"/>
</dbReference>
<evidence type="ECO:0000313" key="2">
    <source>
        <dbReference type="EMBL" id="PIK61232.1"/>
    </source>
</evidence>
<keyword evidence="3" id="KW-1185">Reference proteome</keyword>
<comment type="caution">
    <text evidence="2">The sequence shown here is derived from an EMBL/GenBank/DDBJ whole genome shotgun (WGS) entry which is preliminary data.</text>
</comment>
<name>A0A2G8LLZ6_STIJA</name>
<evidence type="ECO:0000313" key="3">
    <source>
        <dbReference type="Proteomes" id="UP000230750"/>
    </source>
</evidence>
<evidence type="ECO:0000256" key="1">
    <source>
        <dbReference type="SAM" id="MobiDB-lite"/>
    </source>
</evidence>
<organism evidence="2 3">
    <name type="scientific">Stichopus japonicus</name>
    <name type="common">Sea cucumber</name>
    <dbReference type="NCBI Taxonomy" id="307972"/>
    <lineage>
        <taxon>Eukaryota</taxon>
        <taxon>Metazoa</taxon>
        <taxon>Echinodermata</taxon>
        <taxon>Eleutherozoa</taxon>
        <taxon>Echinozoa</taxon>
        <taxon>Holothuroidea</taxon>
        <taxon>Aspidochirotacea</taxon>
        <taxon>Aspidochirotida</taxon>
        <taxon>Stichopodidae</taxon>
        <taxon>Apostichopus</taxon>
    </lineage>
</organism>
<proteinExistence type="predicted"/>
<feature type="region of interest" description="Disordered" evidence="1">
    <location>
        <begin position="179"/>
        <end position="205"/>
    </location>
</feature>
<dbReference type="AlphaFoldDB" id="A0A2G8LLZ6"/>
<protein>
    <submittedName>
        <fullName evidence="2">Uncharacterized protein</fullName>
    </submittedName>
</protein>